<proteinExistence type="predicted"/>
<accession>A0A645FSS1</accession>
<organism evidence="1">
    <name type="scientific">bioreactor metagenome</name>
    <dbReference type="NCBI Taxonomy" id="1076179"/>
    <lineage>
        <taxon>unclassified sequences</taxon>
        <taxon>metagenomes</taxon>
        <taxon>ecological metagenomes</taxon>
    </lineage>
</organism>
<sequence>MVMTSRNMISWSMLVVSDKTFSTSIIITSRLSANSVTAVTRPPVWAVSISGGTRILLQSRRRMVSTPSTKKPWVCPLYSVTIMISRGVPGVMPEYFARSITGTSAPRKLTIPSTEDGISGAAVIAGVRITSRTLKTLMP</sequence>
<evidence type="ECO:0000313" key="1">
    <source>
        <dbReference type="EMBL" id="MPN17497.1"/>
    </source>
</evidence>
<dbReference type="AlphaFoldDB" id="A0A645FSS1"/>
<protein>
    <submittedName>
        <fullName evidence="1">Uncharacterized protein</fullName>
    </submittedName>
</protein>
<name>A0A645FSS1_9ZZZZ</name>
<comment type="caution">
    <text evidence="1">The sequence shown here is derived from an EMBL/GenBank/DDBJ whole genome shotgun (WGS) entry which is preliminary data.</text>
</comment>
<gene>
    <name evidence="1" type="ORF">SDC9_164851</name>
</gene>
<reference evidence="1" key="1">
    <citation type="submission" date="2019-08" db="EMBL/GenBank/DDBJ databases">
        <authorList>
            <person name="Kucharzyk K."/>
            <person name="Murdoch R.W."/>
            <person name="Higgins S."/>
            <person name="Loffler F."/>
        </authorList>
    </citation>
    <scope>NUCLEOTIDE SEQUENCE</scope>
</reference>
<dbReference type="EMBL" id="VSSQ01064647">
    <property type="protein sequence ID" value="MPN17497.1"/>
    <property type="molecule type" value="Genomic_DNA"/>
</dbReference>